<dbReference type="Pfam" id="PF13360">
    <property type="entry name" value="PQQ_2"/>
    <property type="match status" value="1"/>
</dbReference>
<comment type="subcellular location">
    <subcellularLocation>
        <location evidence="4">Cell outer membrane</location>
        <topology evidence="4">Lipid-anchor</topology>
    </subcellularLocation>
</comment>
<comment type="similarity">
    <text evidence="4">Belongs to the BamB family.</text>
</comment>
<dbReference type="InterPro" id="IPR015943">
    <property type="entry name" value="WD40/YVTN_repeat-like_dom_sf"/>
</dbReference>
<dbReference type="InterPro" id="IPR018391">
    <property type="entry name" value="PQQ_b-propeller_rpt"/>
</dbReference>
<keyword evidence="1 4" id="KW-0732">Signal</keyword>
<keyword evidence="8" id="KW-1185">Reference proteome</keyword>
<comment type="function">
    <text evidence="4">Part of the outer membrane protein assembly complex, which is involved in assembly and insertion of beta-barrel proteins into the outer membrane.</text>
</comment>
<evidence type="ECO:0000313" key="7">
    <source>
        <dbReference type="EMBL" id="MDC7716511.1"/>
    </source>
</evidence>
<dbReference type="PROSITE" id="PS51257">
    <property type="entry name" value="PROKAR_LIPOPROTEIN"/>
    <property type="match status" value="1"/>
</dbReference>
<dbReference type="EMBL" id="JAQQLF010000005">
    <property type="protein sequence ID" value="MDC7716511.1"/>
    <property type="molecule type" value="Genomic_DNA"/>
</dbReference>
<evidence type="ECO:0000259" key="6">
    <source>
        <dbReference type="Pfam" id="PF13360"/>
    </source>
</evidence>
<comment type="caution">
    <text evidence="7">The sequence shown here is derived from an EMBL/GenBank/DDBJ whole genome shotgun (WGS) entry which is preliminary data.</text>
</comment>
<evidence type="ECO:0000256" key="1">
    <source>
        <dbReference type="ARBA" id="ARBA00022729"/>
    </source>
</evidence>
<reference evidence="7 8" key="1">
    <citation type="submission" date="2023-01" db="EMBL/GenBank/DDBJ databases">
        <title>Novel species of the genus Vogesella isolated from rivers.</title>
        <authorList>
            <person name="Lu H."/>
        </authorList>
    </citation>
    <scope>NUCLEOTIDE SEQUENCE [LARGE SCALE GENOMIC DNA]</scope>
    <source>
        <strain evidence="7 8">DC21W</strain>
    </source>
</reference>
<dbReference type="SMART" id="SM00564">
    <property type="entry name" value="PQQ"/>
    <property type="match status" value="4"/>
</dbReference>
<evidence type="ECO:0000256" key="2">
    <source>
        <dbReference type="ARBA" id="ARBA00023136"/>
    </source>
</evidence>
<gene>
    <name evidence="4 7" type="primary">bamB</name>
    <name evidence="7" type="ORF">PQU95_04675</name>
</gene>
<keyword evidence="2 4" id="KW-0472">Membrane</keyword>
<dbReference type="RefSeq" id="WP_272750913.1">
    <property type="nucleotide sequence ID" value="NZ_JAQQLF010000005.1"/>
</dbReference>
<keyword evidence="4" id="KW-0564">Palmitate</keyword>
<feature type="domain" description="Pyrrolo-quinoline quinone repeat" evidence="6">
    <location>
        <begin position="73"/>
        <end position="306"/>
    </location>
</feature>
<keyword evidence="3 4" id="KW-0998">Cell outer membrane</keyword>
<feature type="signal peptide" evidence="5">
    <location>
        <begin position="1"/>
        <end position="19"/>
    </location>
</feature>
<dbReference type="InterPro" id="IPR017687">
    <property type="entry name" value="BamB"/>
</dbReference>
<evidence type="ECO:0000256" key="3">
    <source>
        <dbReference type="ARBA" id="ARBA00023237"/>
    </source>
</evidence>
<dbReference type="Gene3D" id="2.130.10.10">
    <property type="entry name" value="YVTN repeat-like/Quinoprotein amine dehydrogenase"/>
    <property type="match status" value="1"/>
</dbReference>
<evidence type="ECO:0000256" key="4">
    <source>
        <dbReference type="HAMAP-Rule" id="MF_00923"/>
    </source>
</evidence>
<proteinExistence type="inferred from homology"/>
<dbReference type="Proteomes" id="UP001219956">
    <property type="component" value="Unassembled WGS sequence"/>
</dbReference>
<organism evidence="7 8">
    <name type="scientific">Vogesella aquatica</name>
    <dbReference type="NCBI Taxonomy" id="2984206"/>
    <lineage>
        <taxon>Bacteria</taxon>
        <taxon>Pseudomonadati</taxon>
        <taxon>Pseudomonadota</taxon>
        <taxon>Betaproteobacteria</taxon>
        <taxon>Neisseriales</taxon>
        <taxon>Chromobacteriaceae</taxon>
        <taxon>Vogesella</taxon>
    </lineage>
</organism>
<feature type="chain" id="PRO_5045250164" description="Outer membrane protein assembly factor BamB" evidence="5">
    <location>
        <begin position="20"/>
        <end position="379"/>
    </location>
</feature>
<accession>A0ABT5IWD9</accession>
<sequence length="379" mass="40168">MMRRLLLCAALLPALGGCASWFEGEAAYQPTPLKPLQASAGPKVLWQASVPDADRGLFSPSIEQGKLWVAGSSGKIQQLDAQTGKTLHTLDVKQALVAGVAVDDGLVFVGNDRGELLAVSAADGKPVWKQTLTSLLAEAPQLAGQVLIVRAGDGRVSGFDVKTGRQVWTQWQAQPPLTVRATTPQIKVEGSDVLLVGEAAGKVAAYAAERGDQLWQSVVANARGASELERVTDVVSQPMFDGRRVCAVAYQGRVACFDSRGGQQLWARDLSSSRGLVSDGKTVVVTAEDGAIWAFDADSGRNLWKQDDFRYRNVSAPVTLGGQLLVIDGEGYAHLLSSLDGRIVGRSSLKVNGTVPRPLVSGDVAYVLDNHGNLSALTK</sequence>
<keyword evidence="4" id="KW-0449">Lipoprotein</keyword>
<evidence type="ECO:0000256" key="5">
    <source>
        <dbReference type="SAM" id="SignalP"/>
    </source>
</evidence>
<comment type="subunit">
    <text evidence="4">Part of the Bam complex.</text>
</comment>
<dbReference type="SUPFAM" id="SSF50998">
    <property type="entry name" value="Quinoprotein alcohol dehydrogenase-like"/>
    <property type="match status" value="1"/>
</dbReference>
<dbReference type="InterPro" id="IPR002372">
    <property type="entry name" value="PQQ_rpt_dom"/>
</dbReference>
<evidence type="ECO:0000313" key="8">
    <source>
        <dbReference type="Proteomes" id="UP001219956"/>
    </source>
</evidence>
<protein>
    <recommendedName>
        <fullName evidence="4">Outer membrane protein assembly factor BamB</fullName>
    </recommendedName>
</protein>
<dbReference type="PANTHER" id="PTHR34512">
    <property type="entry name" value="CELL SURFACE PROTEIN"/>
    <property type="match status" value="1"/>
</dbReference>
<dbReference type="HAMAP" id="MF_00923">
    <property type="entry name" value="OM_assembly_BamB"/>
    <property type="match status" value="1"/>
</dbReference>
<dbReference type="NCBIfam" id="TIGR03300">
    <property type="entry name" value="assembly_YfgL"/>
    <property type="match status" value="1"/>
</dbReference>
<dbReference type="PANTHER" id="PTHR34512:SF30">
    <property type="entry name" value="OUTER MEMBRANE PROTEIN ASSEMBLY FACTOR BAMB"/>
    <property type="match status" value="1"/>
</dbReference>
<dbReference type="InterPro" id="IPR011047">
    <property type="entry name" value="Quinoprotein_ADH-like_sf"/>
</dbReference>
<name>A0ABT5IWD9_9NEIS</name>